<dbReference type="AlphaFoldDB" id="Q9A8E1"/>
<dbReference type="EMBL" id="AE005673">
    <property type="protein sequence ID" value="AAK23394.1"/>
    <property type="molecule type" value="Genomic_DNA"/>
</dbReference>
<dbReference type="Gene3D" id="1.25.40.10">
    <property type="entry name" value="Tetratricopeptide repeat domain"/>
    <property type="match status" value="1"/>
</dbReference>
<evidence type="ECO:0000313" key="4">
    <source>
        <dbReference type="Proteomes" id="UP000001816"/>
    </source>
</evidence>
<dbReference type="HOGENOM" id="CLU_025375_0_0_5"/>
<evidence type="ECO:0000256" key="1">
    <source>
        <dbReference type="SAM" id="Phobius"/>
    </source>
</evidence>
<keyword evidence="4" id="KW-1185">Reference proteome</keyword>
<organism evidence="3 4">
    <name type="scientific">Caulobacter vibrioides (strain ATCC 19089 / CIP 103742 / CB 15)</name>
    <name type="common">Caulobacter crescentus</name>
    <dbReference type="NCBI Taxonomy" id="190650"/>
    <lineage>
        <taxon>Bacteria</taxon>
        <taxon>Pseudomonadati</taxon>
        <taxon>Pseudomonadota</taxon>
        <taxon>Alphaproteobacteria</taxon>
        <taxon>Caulobacterales</taxon>
        <taxon>Caulobacteraceae</taxon>
        <taxon>Caulobacter</taxon>
    </lineage>
</organism>
<dbReference type="InterPro" id="IPR035897">
    <property type="entry name" value="Toll_tir_struct_dom_sf"/>
</dbReference>
<keyword evidence="1" id="KW-0472">Membrane</keyword>
<protein>
    <recommendedName>
        <fullName evidence="2">TIR domain-containing protein</fullName>
    </recommendedName>
</protein>
<accession>Q9A8E1</accession>
<feature type="domain" description="TIR" evidence="2">
    <location>
        <begin position="6"/>
        <end position="169"/>
    </location>
</feature>
<dbReference type="KEGG" id="ccr:CC_1413"/>
<dbReference type="GO" id="GO:0007165">
    <property type="term" value="P:signal transduction"/>
    <property type="evidence" value="ECO:0007669"/>
    <property type="project" value="InterPro"/>
</dbReference>
<reference evidence="3 4" key="1">
    <citation type="journal article" date="2001" name="Proc. Natl. Acad. Sci. U.S.A.">
        <title>Complete genome sequence of Caulobacter crescentus.</title>
        <authorList>
            <person name="Nierman W.C."/>
            <person name="Feldblyum T.V."/>
            <person name="Laub M.T."/>
            <person name="Paulsen I.T."/>
            <person name="Nelson K.E."/>
            <person name="Eisen J.A."/>
            <person name="Heidelberg J.F."/>
            <person name="Alley M.R."/>
            <person name="Ohta N."/>
            <person name="Maddock J.R."/>
            <person name="Potocka I."/>
            <person name="Nelson W.C."/>
            <person name="Newton A."/>
            <person name="Stephens C."/>
            <person name="Phadke N.D."/>
            <person name="Ely B."/>
            <person name="DeBoy R.T."/>
            <person name="Dodson R.J."/>
            <person name="Durkin A.S."/>
            <person name="Gwinn M.L."/>
            <person name="Haft D.H."/>
            <person name="Kolonay J.F."/>
            <person name="Smit J."/>
            <person name="Craven M.B."/>
            <person name="Khouri H."/>
            <person name="Shetty J."/>
            <person name="Berry K."/>
            <person name="Utterback T."/>
            <person name="Tran K."/>
            <person name="Wolf A."/>
            <person name="Vamathevan J."/>
            <person name="Ermolaeva M."/>
            <person name="White O."/>
            <person name="Salzberg S.L."/>
            <person name="Venter J.C."/>
            <person name="Shapiro L."/>
            <person name="Fraser C.M."/>
        </authorList>
    </citation>
    <scope>NUCLEOTIDE SEQUENCE [LARGE SCALE GENOMIC DNA]</scope>
    <source>
        <strain evidence="4">ATCC 19089 / CB15</strain>
    </source>
</reference>
<dbReference type="InterPro" id="IPR015032">
    <property type="entry name" value="ThsB__TIR-like_domain"/>
</dbReference>
<dbReference type="SUPFAM" id="SSF48452">
    <property type="entry name" value="TPR-like"/>
    <property type="match status" value="2"/>
</dbReference>
<dbReference type="PATRIC" id="fig|190650.5.peg.1439"/>
<sequence length="688" mass="75250">MMNSRQRYKAFISYSHHDRKAAEWLHRSLESYRPPAGLRAGLGEASGNALKPIFRDRDELSAAADLSEAIRDALDRSDTLIILCSSHAATSRWVDKEVAHFLTLRGADHMISVIAPGAPEGLPLMELLPPALRAALPEGVEPLAVDLRQDADGRRLAKLKIAARLLGVSLDRLVQRDARRRLRLMTAVSGVALAITVGMGAMTVVTLKSRQIAREQRDETEALVAYMLGDLREQLEPVGRLDLLDGVSAKVLAYYAKAQSDQLDDKALAQRAKAQTLLGTIREQRGDLEGAQDAFAQAAATTHALVERSPNDGDRVFDEAQNVFWLAYMGWRRGEIAQAERGFKRYAELAQRLVVIDPNRADWRIEVAYAKNNLGTLLFEEGRAGEALASFRAAFSIFEAERLRAPTDKQRLMDSANARAWVADCLLLMAKPREAFTERKAAAELLAKGEAAFPADQRLAAKSVATQLALARLELDLGRVAEARSRSKAAMNRLRELAALDPTNTRWREYVLIGELDFIDFAIWSGQPVQARSLHAAALANLARTRKGQEGGSWRPDLDGRLARQAVVLALSVGDVATAKRAAKSLVEALETSKVDRETAFGRTDLLGLAQLVDGKPSAAIKALSPRRNALPPASLDVLARAYAAVGERETAARIVRDLKQEGYAHPGFVAFWRESPAGGPPQSGVLK</sequence>
<evidence type="ECO:0000259" key="2">
    <source>
        <dbReference type="PROSITE" id="PS50104"/>
    </source>
</evidence>
<dbReference type="SUPFAM" id="SSF52200">
    <property type="entry name" value="Toll/Interleukin receptor TIR domain"/>
    <property type="match status" value="1"/>
</dbReference>
<dbReference type="Proteomes" id="UP000001816">
    <property type="component" value="Chromosome"/>
</dbReference>
<dbReference type="STRING" id="190650.CC_1413"/>
<evidence type="ECO:0000313" key="3">
    <source>
        <dbReference type="EMBL" id="AAK23394.1"/>
    </source>
</evidence>
<dbReference type="InterPro" id="IPR000157">
    <property type="entry name" value="TIR_dom"/>
</dbReference>
<dbReference type="Gene3D" id="3.40.50.10140">
    <property type="entry name" value="Toll/interleukin-1 receptor homology (TIR) domain"/>
    <property type="match status" value="1"/>
</dbReference>
<feature type="transmembrane region" description="Helical" evidence="1">
    <location>
        <begin position="182"/>
        <end position="207"/>
    </location>
</feature>
<dbReference type="eggNOG" id="COG0457">
    <property type="taxonomic scope" value="Bacteria"/>
</dbReference>
<dbReference type="InterPro" id="IPR011990">
    <property type="entry name" value="TPR-like_helical_dom_sf"/>
</dbReference>
<dbReference type="PIR" id="F87424">
    <property type="entry name" value="F87424"/>
</dbReference>
<gene>
    <name evidence="3" type="ordered locus">CC_1413</name>
</gene>
<proteinExistence type="predicted"/>
<name>Q9A8E1_CAUVC</name>
<keyword evidence="1" id="KW-0812">Transmembrane</keyword>
<dbReference type="SMR" id="Q9A8E1"/>
<dbReference type="EnsemblBacteria" id="AAK23394">
    <property type="protein sequence ID" value="AAK23394"/>
    <property type="gene ID" value="CC_1413"/>
</dbReference>
<dbReference type="BioCyc" id="CAULO:CC1413-MONOMER"/>
<dbReference type="PROSITE" id="PS50104">
    <property type="entry name" value="TIR"/>
    <property type="match status" value="1"/>
</dbReference>
<dbReference type="Pfam" id="PF08937">
    <property type="entry name" value="ThsB_TIR"/>
    <property type="match status" value="1"/>
</dbReference>
<keyword evidence="1" id="KW-1133">Transmembrane helix</keyword>